<dbReference type="EMBL" id="PEJP01000002">
    <property type="protein sequence ID" value="RYO72977.1"/>
    <property type="molecule type" value="Genomic_DNA"/>
</dbReference>
<proteinExistence type="predicted"/>
<comment type="caution">
    <text evidence="1">The sequence shown here is derived from an EMBL/GenBank/DDBJ whole genome shotgun (WGS) entry which is preliminary data.</text>
</comment>
<dbReference type="Proteomes" id="UP000293823">
    <property type="component" value="Unassembled WGS sequence"/>
</dbReference>
<keyword evidence="2" id="KW-1185">Reference proteome</keyword>
<sequence length="329" mass="36242">MDIVDIFPENPVEPSIKYAGGFQTAFTVPWAKGRGAPCAGLNTQRNAQDTLFVPLSAFRDAHAAPLHYRECQITSIEDQSNSDIADQSELGTFALSASVGGSFLGASGRGSYEKNVRDNANKSNISIRAEHTCGQIVLSRAPELDPGAVRLLQFSVDPINEFRREYGDFYVAGYRVGAVNSTTIYGELADKSFFEAKRAELEIKALFLKKHKSINEESYSASNEGGLGISAFDSLTASYLKFTARTYKESLLAGEIVVKNKQLAMEIARRASKVLETDFLLGREGTVSQNMIDRLCDQGLITELLLVPFASLREYQTLLARRNMLNRLL</sequence>
<name>A0A4Q4SQ10_9PLEO</name>
<gene>
    <name evidence="1" type="ORF">AA0113_g711</name>
</gene>
<accession>A0A4Q4SQ10</accession>
<protein>
    <submittedName>
        <fullName evidence="1">Uncharacterized protein</fullName>
    </submittedName>
</protein>
<organism evidence="1 2">
    <name type="scientific">Alternaria arborescens</name>
    <dbReference type="NCBI Taxonomy" id="156630"/>
    <lineage>
        <taxon>Eukaryota</taxon>
        <taxon>Fungi</taxon>
        <taxon>Dikarya</taxon>
        <taxon>Ascomycota</taxon>
        <taxon>Pezizomycotina</taxon>
        <taxon>Dothideomycetes</taxon>
        <taxon>Pleosporomycetidae</taxon>
        <taxon>Pleosporales</taxon>
        <taxon>Pleosporineae</taxon>
        <taxon>Pleosporaceae</taxon>
        <taxon>Alternaria</taxon>
        <taxon>Alternaria sect. Alternaria</taxon>
    </lineage>
</organism>
<evidence type="ECO:0000313" key="1">
    <source>
        <dbReference type="EMBL" id="RYO72977.1"/>
    </source>
</evidence>
<evidence type="ECO:0000313" key="2">
    <source>
        <dbReference type="Proteomes" id="UP000293823"/>
    </source>
</evidence>
<reference evidence="2" key="1">
    <citation type="journal article" date="2019" name="bioRxiv">
        <title>Genomics, evolutionary history and diagnostics of the Alternaria alternata species group including apple and Asian pear pathotypes.</title>
        <authorList>
            <person name="Armitage A.D."/>
            <person name="Cockerton H.M."/>
            <person name="Sreenivasaprasad S."/>
            <person name="Woodhall J.W."/>
            <person name="Lane C.R."/>
            <person name="Harrison R.J."/>
            <person name="Clarkson J.P."/>
        </authorList>
    </citation>
    <scope>NUCLEOTIDE SEQUENCE [LARGE SCALE GENOMIC DNA]</scope>
    <source>
        <strain evidence="2">RGR 97.0016</strain>
    </source>
</reference>
<dbReference type="AlphaFoldDB" id="A0A4Q4SQ10"/>
<dbReference type="OrthoDB" id="4457531at2759"/>